<sequence length="195" mass="21218">MDSETPKQINQFNVLPVSPKLGSQNLKKFFYFAQLILRIVVIASALTGAITMTSSDQSVSFFGIVLKARYTYSSAFRYKVVVDSVVSGLSVLSLVLVISLNRPKSNPKNYFYLFLLDLVSLLLLLSGCSAATAIGFVGRYGQAKTGWVAICDRVAKFCDKIIVSIASSYLAVAGLLVLTVLSAHKLKSESFLEVI</sequence>
<accession>A0A2G9G8U8</accession>
<dbReference type="PANTHER" id="PTHR36488:SF8">
    <property type="entry name" value="CASP-LIKE PROTEIN 1U1"/>
    <property type="match status" value="1"/>
</dbReference>
<comment type="subcellular location">
    <subcellularLocation>
        <location evidence="1 8">Cell membrane</location>
        <topology evidence="1 8">Multi-pass membrane protein</topology>
    </subcellularLocation>
</comment>
<evidence type="ECO:0000256" key="2">
    <source>
        <dbReference type="ARBA" id="ARBA00007651"/>
    </source>
</evidence>
<reference evidence="11" key="1">
    <citation type="journal article" date="2018" name="Gigascience">
        <title>Genome assembly of the Pink Ipe (Handroanthus impetiginosus, Bignoniaceae), a highly valued, ecologically keystone Neotropical timber forest tree.</title>
        <authorList>
            <person name="Silva-Junior O.B."/>
            <person name="Grattapaglia D."/>
            <person name="Novaes E."/>
            <person name="Collevatti R.G."/>
        </authorList>
    </citation>
    <scope>NUCLEOTIDE SEQUENCE [LARGE SCALE GENOMIC DNA]</scope>
    <source>
        <strain evidence="11">cv. UFG-1</strain>
    </source>
</reference>
<feature type="transmembrane region" description="Helical" evidence="8">
    <location>
        <begin position="76"/>
        <end position="98"/>
    </location>
</feature>
<feature type="transmembrane region" description="Helical" evidence="8">
    <location>
        <begin position="29"/>
        <end position="52"/>
    </location>
</feature>
<keyword evidence="6 8" id="KW-1133">Transmembrane helix</keyword>
<comment type="subunit">
    <text evidence="3 8">Homodimer and heterodimers.</text>
</comment>
<keyword evidence="4 8" id="KW-1003">Cell membrane</keyword>
<comment type="caution">
    <text evidence="10">The sequence shown here is derived from an EMBL/GenBank/DDBJ whole genome shotgun (WGS) entry which is preliminary data.</text>
</comment>
<evidence type="ECO:0000256" key="1">
    <source>
        <dbReference type="ARBA" id="ARBA00004651"/>
    </source>
</evidence>
<evidence type="ECO:0000256" key="4">
    <source>
        <dbReference type="ARBA" id="ARBA00022475"/>
    </source>
</evidence>
<feature type="transmembrane region" description="Helical" evidence="8">
    <location>
        <begin position="161"/>
        <end position="181"/>
    </location>
</feature>
<dbReference type="STRING" id="429701.A0A2G9G8U8"/>
<evidence type="ECO:0000256" key="8">
    <source>
        <dbReference type="RuleBase" id="RU361233"/>
    </source>
</evidence>
<evidence type="ECO:0000256" key="5">
    <source>
        <dbReference type="ARBA" id="ARBA00022692"/>
    </source>
</evidence>
<dbReference type="GO" id="GO:0005886">
    <property type="term" value="C:plasma membrane"/>
    <property type="evidence" value="ECO:0007669"/>
    <property type="project" value="UniProtKB-SubCell"/>
</dbReference>
<evidence type="ECO:0000256" key="7">
    <source>
        <dbReference type="ARBA" id="ARBA00023136"/>
    </source>
</evidence>
<protein>
    <recommendedName>
        <fullName evidence="8">CASP-like protein</fullName>
    </recommendedName>
</protein>
<dbReference type="OrthoDB" id="992805at2759"/>
<evidence type="ECO:0000313" key="11">
    <source>
        <dbReference type="Proteomes" id="UP000231279"/>
    </source>
</evidence>
<dbReference type="InterPro" id="IPR006459">
    <property type="entry name" value="CASP/CASPL"/>
</dbReference>
<feature type="domain" description="Casparian strip membrane protein" evidence="9">
    <location>
        <begin position="32"/>
        <end position="173"/>
    </location>
</feature>
<dbReference type="Proteomes" id="UP000231279">
    <property type="component" value="Unassembled WGS sequence"/>
</dbReference>
<keyword evidence="7 8" id="KW-0472">Membrane</keyword>
<dbReference type="NCBIfam" id="TIGR01569">
    <property type="entry name" value="A_tha_TIGR01569"/>
    <property type="match status" value="1"/>
</dbReference>
<dbReference type="InterPro" id="IPR006702">
    <property type="entry name" value="CASP_dom"/>
</dbReference>
<keyword evidence="5 8" id="KW-0812">Transmembrane</keyword>
<comment type="similarity">
    <text evidence="2 8">Belongs to the Casparian strip membrane proteins (CASP) family.</text>
</comment>
<organism evidence="10 11">
    <name type="scientific">Handroanthus impetiginosus</name>
    <dbReference type="NCBI Taxonomy" id="429701"/>
    <lineage>
        <taxon>Eukaryota</taxon>
        <taxon>Viridiplantae</taxon>
        <taxon>Streptophyta</taxon>
        <taxon>Embryophyta</taxon>
        <taxon>Tracheophyta</taxon>
        <taxon>Spermatophyta</taxon>
        <taxon>Magnoliopsida</taxon>
        <taxon>eudicotyledons</taxon>
        <taxon>Gunneridae</taxon>
        <taxon>Pentapetalae</taxon>
        <taxon>asterids</taxon>
        <taxon>lamiids</taxon>
        <taxon>Lamiales</taxon>
        <taxon>Bignoniaceae</taxon>
        <taxon>Crescentiina</taxon>
        <taxon>Tabebuia alliance</taxon>
        <taxon>Handroanthus</taxon>
    </lineage>
</organism>
<dbReference type="PANTHER" id="PTHR36488">
    <property type="entry name" value="CASP-LIKE PROTEIN 1U1"/>
    <property type="match status" value="1"/>
</dbReference>
<gene>
    <name evidence="10" type="ORF">CDL12_25783</name>
</gene>
<evidence type="ECO:0000256" key="6">
    <source>
        <dbReference type="ARBA" id="ARBA00022989"/>
    </source>
</evidence>
<name>A0A2G9G8U8_9LAMI</name>
<dbReference type="AlphaFoldDB" id="A0A2G9G8U8"/>
<evidence type="ECO:0000259" key="9">
    <source>
        <dbReference type="Pfam" id="PF04535"/>
    </source>
</evidence>
<proteinExistence type="inferred from homology"/>
<evidence type="ECO:0000313" key="10">
    <source>
        <dbReference type="EMBL" id="PIN01707.1"/>
    </source>
</evidence>
<keyword evidence="11" id="KW-1185">Reference proteome</keyword>
<dbReference type="EMBL" id="NKXS01006293">
    <property type="protein sequence ID" value="PIN01707.1"/>
    <property type="molecule type" value="Genomic_DNA"/>
</dbReference>
<evidence type="ECO:0000256" key="3">
    <source>
        <dbReference type="ARBA" id="ARBA00011489"/>
    </source>
</evidence>
<dbReference type="InterPro" id="IPR044173">
    <property type="entry name" value="CASPL"/>
</dbReference>
<feature type="transmembrane region" description="Helical" evidence="8">
    <location>
        <begin position="110"/>
        <end position="141"/>
    </location>
</feature>
<dbReference type="Pfam" id="PF04535">
    <property type="entry name" value="CASP_dom"/>
    <property type="match status" value="1"/>
</dbReference>